<dbReference type="Proteomes" id="UP000029481">
    <property type="component" value="Chromosome"/>
</dbReference>
<name>A0A089PYZ4_9ENTR</name>
<dbReference type="KEGG" id="cnt:JT31_01830"/>
<evidence type="ECO:0000313" key="2">
    <source>
        <dbReference type="Proteomes" id="UP000029481"/>
    </source>
</evidence>
<sequence>MPQPVSIPNYYESVLDALRGISWVRNADSYPEEKTQLTTPAVFLSIANWSPGDGVTTGQSSIALECELYIVCDRSATTDITRPAVFVQSCAADLTQWIAGHQFGIEGLEGAVFKGAEPDAFDPNLDDYLVWRIDYSQGAVMGADPFESKGGPFKGIFLGKAPDIGSAHVDDYRQIYGQREKPDE</sequence>
<dbReference type="RefSeq" id="WP_038472654.1">
    <property type="nucleotide sequence ID" value="NZ_CP009451.1"/>
</dbReference>
<evidence type="ECO:0000313" key="1">
    <source>
        <dbReference type="EMBL" id="AIR03404.1"/>
    </source>
</evidence>
<protein>
    <submittedName>
        <fullName evidence="1">Uncharacterized protein</fullName>
    </submittedName>
</protein>
<proteinExistence type="predicted"/>
<dbReference type="OrthoDB" id="6587128at2"/>
<accession>A0A089PYZ4</accession>
<gene>
    <name evidence="1" type="ORF">JT31_01830</name>
</gene>
<dbReference type="AlphaFoldDB" id="A0A089PYZ4"/>
<organism evidence="1 2">
    <name type="scientific">Cedecea neteri</name>
    <dbReference type="NCBI Taxonomy" id="158822"/>
    <lineage>
        <taxon>Bacteria</taxon>
        <taxon>Pseudomonadati</taxon>
        <taxon>Pseudomonadota</taxon>
        <taxon>Gammaproteobacteria</taxon>
        <taxon>Enterobacterales</taxon>
        <taxon>Enterobacteriaceae</taxon>
        <taxon>Cedecea</taxon>
    </lineage>
</organism>
<reference evidence="1 2" key="1">
    <citation type="submission" date="2014-09" db="EMBL/GenBank/DDBJ databases">
        <title>Cedecea neteri SSMD04 Genome Sequencing.</title>
        <authorList>
            <person name="Tan J.-Y."/>
        </authorList>
    </citation>
    <scope>NUCLEOTIDE SEQUENCE [LARGE SCALE GENOMIC DNA]</scope>
    <source>
        <strain evidence="1 2">SSMD04</strain>
    </source>
</reference>
<keyword evidence="2" id="KW-1185">Reference proteome</keyword>
<dbReference type="EMBL" id="CP009451">
    <property type="protein sequence ID" value="AIR03404.1"/>
    <property type="molecule type" value="Genomic_DNA"/>
</dbReference>